<keyword evidence="1" id="KW-0238">DNA-binding</keyword>
<dbReference type="Pfam" id="PF02575">
    <property type="entry name" value="YbaB_DNA_bd"/>
    <property type="match status" value="1"/>
</dbReference>
<evidence type="ECO:0000313" key="2">
    <source>
        <dbReference type="Proteomes" id="UP000233786"/>
    </source>
</evidence>
<reference evidence="1" key="1">
    <citation type="submission" date="2017-12" db="EMBL/GenBank/DDBJ databases">
        <title>Sequencing the genomes of 1000 Actinobacteria strains.</title>
        <authorList>
            <person name="Klenk H.-P."/>
        </authorList>
    </citation>
    <scope>NUCLEOTIDE SEQUENCE [LARGE SCALE GENOMIC DNA]</scope>
    <source>
        <strain evidence="1">DSM 44228</strain>
    </source>
</reference>
<dbReference type="SUPFAM" id="SSF82607">
    <property type="entry name" value="YbaB-like"/>
    <property type="match status" value="1"/>
</dbReference>
<gene>
    <name evidence="1" type="ORF">A8926_1936</name>
</gene>
<dbReference type="Gene3D" id="3.30.1310.10">
    <property type="entry name" value="Nucleoid-associated protein YbaB-like domain"/>
    <property type="match status" value="1"/>
</dbReference>
<dbReference type="Proteomes" id="UP000233786">
    <property type="component" value="Unassembled WGS sequence"/>
</dbReference>
<organism evidence="1 2">
    <name type="scientific">Saccharopolyspora spinosa</name>
    <dbReference type="NCBI Taxonomy" id="60894"/>
    <lineage>
        <taxon>Bacteria</taxon>
        <taxon>Bacillati</taxon>
        <taxon>Actinomycetota</taxon>
        <taxon>Actinomycetes</taxon>
        <taxon>Pseudonocardiales</taxon>
        <taxon>Pseudonocardiaceae</taxon>
        <taxon>Saccharopolyspora</taxon>
    </lineage>
</organism>
<dbReference type="AlphaFoldDB" id="A0A2N3XUG3"/>
<dbReference type="InterPro" id="IPR036894">
    <property type="entry name" value="YbaB-like_sf"/>
</dbReference>
<dbReference type="GO" id="GO:0003677">
    <property type="term" value="F:DNA binding"/>
    <property type="evidence" value="ECO:0007669"/>
    <property type="project" value="UniProtKB-KW"/>
</dbReference>
<comment type="caution">
    <text evidence="1">The sequence shown here is derived from an EMBL/GenBank/DDBJ whole genome shotgun (WGS) entry which is preliminary data.</text>
</comment>
<dbReference type="EMBL" id="PJNB01000001">
    <property type="protein sequence ID" value="PKW14328.1"/>
    <property type="molecule type" value="Genomic_DNA"/>
</dbReference>
<protein>
    <submittedName>
        <fullName evidence="1">DNA-binding protein YbaB</fullName>
    </submittedName>
</protein>
<accession>A0A2N3XUG3</accession>
<evidence type="ECO:0000313" key="1">
    <source>
        <dbReference type="EMBL" id="PKW14328.1"/>
    </source>
</evidence>
<name>A0A2N3XUG3_SACSN</name>
<dbReference type="OrthoDB" id="3638497at2"/>
<sequence>MSELPDIEAMLAELDKKMNTVQALRDEAVASTYTGSSADQAVVARVNGIGAIQDLSIPDAELRSHHPSALGGKILEAINSARAQAVDDSNAKMIDALPGFGS</sequence>
<dbReference type="InterPro" id="IPR004401">
    <property type="entry name" value="YbaB/EbfC"/>
</dbReference>
<keyword evidence="2" id="KW-1185">Reference proteome</keyword>
<proteinExistence type="predicted"/>